<evidence type="ECO:0000313" key="2">
    <source>
        <dbReference type="EMBL" id="CCA16091.1"/>
    </source>
</evidence>
<evidence type="ECO:0000256" key="1">
    <source>
        <dbReference type="SAM" id="MobiDB-lite"/>
    </source>
</evidence>
<dbReference type="AlphaFoldDB" id="F0W4Q6"/>
<feature type="region of interest" description="Disordered" evidence="1">
    <location>
        <begin position="293"/>
        <end position="339"/>
    </location>
</feature>
<feature type="compositionally biased region" description="Polar residues" evidence="1">
    <location>
        <begin position="33"/>
        <end position="52"/>
    </location>
</feature>
<feature type="compositionally biased region" description="Basic residues" evidence="1">
    <location>
        <begin position="310"/>
        <end position="326"/>
    </location>
</feature>
<sequence length="437" mass="50293">MKSHSKEPELLRRTRRSLLESLRPFKSTRKTSKSTAQVTSDENMQKASPCSTATTSSIQSLSEVLSGNDLSASVEACNSGGILSPLSRGQNDMFDSEPQFTQVENILREEIPGQSAHSVATFRQLRCSMSYRNQLRNSASRLSGNRQSGRRTQCRRSLKDEEAPIIVDSEAYDKEREDIRGEATLLALQTRRAFQRLVLPSSDDEETDGSRSERVSDCVEVSKEEFLRFQRQLLHVEELCKERDRQDAYLEQVIQRRVQAQLQEFQHTADQKLKIYKQEKDEECDRRIRKLFQPNSDGKMGTGQKTEGRMRRRRTFDKLFHSHRTKRSSESNEESSTRDTFCPTDFAEMDSLNAHDSQLAIAPREKLVEMITTLFEHSEVQARQLEEAKELITEALRSREEAEFMARDAVRLTLDLAAQLDYKDHIEHPLGSHESRI</sequence>
<feature type="region of interest" description="Disordered" evidence="1">
    <location>
        <begin position="1"/>
        <end position="52"/>
    </location>
</feature>
<reference evidence="2" key="1">
    <citation type="journal article" date="2011" name="PLoS Biol.">
        <title>Gene gain and loss during evolution of obligate parasitism in the white rust pathogen of Arabidopsis thaliana.</title>
        <authorList>
            <person name="Kemen E."/>
            <person name="Gardiner A."/>
            <person name="Schultz-Larsen T."/>
            <person name="Kemen A.C."/>
            <person name="Balmuth A.L."/>
            <person name="Robert-Seilaniantz A."/>
            <person name="Bailey K."/>
            <person name="Holub E."/>
            <person name="Studholme D.J."/>
            <person name="Maclean D."/>
            <person name="Jones J.D."/>
        </authorList>
    </citation>
    <scope>NUCLEOTIDE SEQUENCE</scope>
</reference>
<protein>
    <submittedName>
        <fullName evidence="2">AlNc14C18G1877 protein</fullName>
    </submittedName>
</protein>
<gene>
    <name evidence="2" type="primary">AlNc14C18G1877</name>
    <name evidence="2" type="ORF">ALNC14_022340</name>
</gene>
<reference evidence="2" key="2">
    <citation type="submission" date="2011-02" db="EMBL/GenBank/DDBJ databases">
        <authorList>
            <person name="MacLean D."/>
        </authorList>
    </citation>
    <scope>NUCLEOTIDE SEQUENCE</scope>
</reference>
<accession>F0W4Q6</accession>
<feature type="compositionally biased region" description="Basic and acidic residues" evidence="1">
    <location>
        <begin position="1"/>
        <end position="12"/>
    </location>
</feature>
<dbReference type="HOGENOM" id="CLU_627645_0_0_1"/>
<organism evidence="2">
    <name type="scientific">Albugo laibachii Nc14</name>
    <dbReference type="NCBI Taxonomy" id="890382"/>
    <lineage>
        <taxon>Eukaryota</taxon>
        <taxon>Sar</taxon>
        <taxon>Stramenopiles</taxon>
        <taxon>Oomycota</taxon>
        <taxon>Peronosporomycetes</taxon>
        <taxon>Albuginales</taxon>
        <taxon>Albuginaceae</taxon>
        <taxon>Albugo</taxon>
    </lineage>
</organism>
<name>F0W4Q6_9STRA</name>
<proteinExistence type="predicted"/>
<dbReference type="EMBL" id="FR824063">
    <property type="protein sequence ID" value="CCA16091.1"/>
    <property type="molecule type" value="Genomic_DNA"/>
</dbReference>